<gene>
    <name evidence="1" type="ORF">C1Y40_00118</name>
</gene>
<protein>
    <submittedName>
        <fullName evidence="1">Uncharacterized protein</fullName>
    </submittedName>
</protein>
<reference evidence="1 2" key="1">
    <citation type="journal article" date="2017" name="Int. J. Syst. Evol. Microbiol.">
        <title>Mycobacterium talmoniae sp. nov., a slowly growing mycobacterium isolated from human respiratory samples.</title>
        <authorList>
            <person name="Davidson R.M."/>
            <person name="DeGroote M.A."/>
            <person name="Marola J.L."/>
            <person name="Buss S."/>
            <person name="Jones V."/>
            <person name="McNeil M.R."/>
            <person name="Freifeld A.G."/>
            <person name="Elaine Epperson L."/>
            <person name="Hasan N.A."/>
            <person name="Jackson M."/>
            <person name="Iwen P.C."/>
            <person name="Salfinger M."/>
            <person name="Strong M."/>
        </authorList>
    </citation>
    <scope>NUCLEOTIDE SEQUENCE [LARGE SCALE GENOMIC DNA]</scope>
    <source>
        <strain evidence="1 2">ATCC BAA-2683</strain>
    </source>
</reference>
<comment type="caution">
    <text evidence="1">The sequence shown here is derived from an EMBL/GenBank/DDBJ whole genome shotgun (WGS) entry which is preliminary data.</text>
</comment>
<sequence>MGGNEPPSVEQVNAAGAQIQATSAAELAAEAKVGNVVAVARSAIGEWQGYADEARESLQAALSKANQCRITMGTVGASFESANATARHLDESAEVIRQNLRSNGTAVENLKHLLEKSLDELLKKGES</sequence>
<name>A0A2S8BSM9_9MYCO</name>
<evidence type="ECO:0000313" key="1">
    <source>
        <dbReference type="EMBL" id="PQM49652.1"/>
    </source>
</evidence>
<dbReference type="Proteomes" id="UP000238296">
    <property type="component" value="Unassembled WGS sequence"/>
</dbReference>
<organism evidence="1 2">
    <name type="scientific">Mycobacterium talmoniae</name>
    <dbReference type="NCBI Taxonomy" id="1858794"/>
    <lineage>
        <taxon>Bacteria</taxon>
        <taxon>Bacillati</taxon>
        <taxon>Actinomycetota</taxon>
        <taxon>Actinomycetes</taxon>
        <taxon>Mycobacteriales</taxon>
        <taxon>Mycobacteriaceae</taxon>
        <taxon>Mycobacterium</taxon>
    </lineage>
</organism>
<accession>A0A2S8BSM9</accession>
<dbReference type="AlphaFoldDB" id="A0A2S8BSM9"/>
<proteinExistence type="predicted"/>
<dbReference type="RefSeq" id="WP_131823553.1">
    <property type="nucleotide sequence ID" value="NZ_MLQM01000033.1"/>
</dbReference>
<dbReference type="EMBL" id="PPEA01000023">
    <property type="protein sequence ID" value="PQM49652.1"/>
    <property type="molecule type" value="Genomic_DNA"/>
</dbReference>
<evidence type="ECO:0000313" key="2">
    <source>
        <dbReference type="Proteomes" id="UP000238296"/>
    </source>
</evidence>